<evidence type="ECO:0000256" key="5">
    <source>
        <dbReference type="ARBA" id="ARBA00022960"/>
    </source>
</evidence>
<dbReference type="RefSeq" id="WP_193539148.1">
    <property type="nucleotide sequence ID" value="NZ_JADCLJ010000024.1"/>
</dbReference>
<dbReference type="EMBL" id="JADCLJ010000024">
    <property type="protein sequence ID" value="MBE4909991.1"/>
    <property type="molecule type" value="Genomic_DNA"/>
</dbReference>
<dbReference type="HAMAP" id="MF_00033">
    <property type="entry name" value="MurG"/>
    <property type="match status" value="1"/>
</dbReference>
<evidence type="ECO:0000313" key="14">
    <source>
        <dbReference type="Proteomes" id="UP001516662"/>
    </source>
</evidence>
<comment type="subcellular location">
    <subcellularLocation>
        <location evidence="10">Cell membrane</location>
        <topology evidence="10">Peripheral membrane protein</topology>
        <orientation evidence="10">Cytoplasmic side</orientation>
    </subcellularLocation>
</comment>
<dbReference type="CDD" id="cd03785">
    <property type="entry name" value="GT28_MurG"/>
    <property type="match status" value="1"/>
</dbReference>
<keyword evidence="5 10" id="KW-0133">Cell shape</keyword>
<feature type="binding site" evidence="10">
    <location>
        <position position="196"/>
    </location>
    <ligand>
        <name>UDP-N-acetyl-alpha-D-glucosamine</name>
        <dbReference type="ChEBI" id="CHEBI:57705"/>
    </ligand>
</feature>
<sequence length="358" mass="39811">MKKRIVFTGGGSAGHVTVNLALIPKFLELGWDVSYIGSESGIERELISTLKSVTYYPISTGKLRRYFDVKNFKDPLKVLKGVFQAKSILSNIKPDVIFSKGGFVSVPVVIGARLNKLPVIIHESDLTPGLANKISIPFATKVCVTFPETISHIPEQKAISIGPIVREEIFKGKKSEGLKLCDFISVKPVLLIMGGSLGAKRINEAVHNNLDMLVKQFQIVHICGKGNLYPSLARQGYKQFEYVGSELPHFMQMADIVISRAGSNSIFEFLALKKPMLLIPLSKAQSRGDQILNADSFYKSGFCEVLQEEELTDERFLIEVNNLLLNKDKYIENMMTVTESDSLNNVLSLIQRVGKKEE</sequence>
<evidence type="ECO:0000256" key="3">
    <source>
        <dbReference type="ARBA" id="ARBA00022676"/>
    </source>
</evidence>
<reference evidence="13 14" key="1">
    <citation type="submission" date="2020-10" db="EMBL/GenBank/DDBJ databases">
        <title>Bacillus sp. HD4P25, an endophyte from a halophyte.</title>
        <authorList>
            <person name="Sun J.-Q."/>
        </authorList>
    </citation>
    <scope>NUCLEOTIDE SEQUENCE [LARGE SCALE GENOMIC DNA]</scope>
    <source>
        <strain evidence="13 14">YIM 93174</strain>
    </source>
</reference>
<accession>A0ABR9QNJ0</accession>
<protein>
    <recommendedName>
        <fullName evidence="10">UDP-N-acetylglucosamine--N-acetylmuramyl-(pentapeptide) pyrophosphoryl-undecaprenol N-acetylglucosamine transferase</fullName>
        <ecNumber evidence="10">2.4.1.227</ecNumber>
    </recommendedName>
    <alternativeName>
        <fullName evidence="10">Undecaprenyl-PP-MurNAc-pentapeptide-UDPGlcNAc GlcNAc transferase</fullName>
    </alternativeName>
</protein>
<dbReference type="InterPro" id="IPR004276">
    <property type="entry name" value="GlycoTrans_28_N"/>
</dbReference>
<evidence type="ECO:0000256" key="7">
    <source>
        <dbReference type="ARBA" id="ARBA00023136"/>
    </source>
</evidence>
<keyword evidence="7 10" id="KW-0472">Membrane</keyword>
<dbReference type="InterPro" id="IPR006009">
    <property type="entry name" value="GlcNAc_MurG"/>
</dbReference>
<feature type="binding site" evidence="10">
    <location>
        <position position="290"/>
    </location>
    <ligand>
        <name>UDP-N-acetyl-alpha-D-glucosamine</name>
        <dbReference type="ChEBI" id="CHEBI:57705"/>
    </ligand>
</feature>
<dbReference type="PANTHER" id="PTHR21015:SF27">
    <property type="entry name" value="UDP-N-ACETYLGLUCOSAMINE--N-ACETYLMURAMYL-(PENTAPEPTIDE) PYROPHOSPHORYL-UNDECAPRENOL N-ACETYLGLUCOSAMINE TRANSFERASE"/>
    <property type="match status" value="1"/>
</dbReference>
<comment type="caution">
    <text evidence="10">Lacks conserved residue(s) required for the propagation of feature annotation.</text>
</comment>
<evidence type="ECO:0000256" key="2">
    <source>
        <dbReference type="ARBA" id="ARBA00022618"/>
    </source>
</evidence>
<keyword evidence="8 10" id="KW-0131">Cell cycle</keyword>
<gene>
    <name evidence="10" type="primary">murG</name>
    <name evidence="13" type="ORF">IMZ08_18295</name>
</gene>
<evidence type="ECO:0000256" key="6">
    <source>
        <dbReference type="ARBA" id="ARBA00022984"/>
    </source>
</evidence>
<keyword evidence="3 10" id="KW-0328">Glycosyltransferase</keyword>
<feature type="domain" description="Glycosyltransferase family 28 N-terminal" evidence="11">
    <location>
        <begin position="5"/>
        <end position="143"/>
    </location>
</feature>
<name>A0ABR9QNJ0_9BACI</name>
<evidence type="ECO:0000313" key="13">
    <source>
        <dbReference type="EMBL" id="MBE4909991.1"/>
    </source>
</evidence>
<comment type="caution">
    <text evidence="13">The sequence shown here is derived from an EMBL/GenBank/DDBJ whole genome shotgun (WGS) entry which is preliminary data.</text>
</comment>
<keyword evidence="9 10" id="KW-0961">Cell wall biogenesis/degradation</keyword>
<dbReference type="Gene3D" id="3.40.50.2000">
    <property type="entry name" value="Glycogen Phosphorylase B"/>
    <property type="match status" value="2"/>
</dbReference>
<keyword evidence="2 10" id="KW-0132">Cell division</keyword>
<feature type="binding site" evidence="10">
    <location>
        <position position="166"/>
    </location>
    <ligand>
        <name>UDP-N-acetyl-alpha-D-glucosamine</name>
        <dbReference type="ChEBI" id="CHEBI:57705"/>
    </ligand>
</feature>
<comment type="similarity">
    <text evidence="10">Belongs to the glycosyltransferase 28 family. MurG subfamily.</text>
</comment>
<keyword evidence="1 10" id="KW-1003">Cell membrane</keyword>
<dbReference type="SUPFAM" id="SSF53756">
    <property type="entry name" value="UDP-Glycosyltransferase/glycogen phosphorylase"/>
    <property type="match status" value="1"/>
</dbReference>
<dbReference type="Pfam" id="PF03033">
    <property type="entry name" value="Glyco_transf_28"/>
    <property type="match status" value="1"/>
</dbReference>
<keyword evidence="4 10" id="KW-0808">Transferase</keyword>
<keyword evidence="14" id="KW-1185">Reference proteome</keyword>
<dbReference type="Proteomes" id="UP001516662">
    <property type="component" value="Unassembled WGS sequence"/>
</dbReference>
<keyword evidence="6 10" id="KW-0573">Peptidoglycan synthesis</keyword>
<evidence type="ECO:0000256" key="10">
    <source>
        <dbReference type="HAMAP-Rule" id="MF_00033"/>
    </source>
</evidence>
<dbReference type="Pfam" id="PF04101">
    <property type="entry name" value="Glyco_tran_28_C"/>
    <property type="match status" value="1"/>
</dbReference>
<dbReference type="PANTHER" id="PTHR21015">
    <property type="entry name" value="UDP-N-ACETYLGLUCOSAMINE--N-ACETYLMURAMYL-(PENTAPEPTIDE) PYROPHOSPHORYL-UNDECAPRENOL N-ACETYLGLUCOSAMINE TRANSFERASE 1"/>
    <property type="match status" value="1"/>
</dbReference>
<dbReference type="NCBIfam" id="NF009102">
    <property type="entry name" value="PRK12446.1"/>
    <property type="match status" value="1"/>
</dbReference>
<organism evidence="13 14">
    <name type="scientific">Litchfieldia luteola</name>
    <dbReference type="NCBI Taxonomy" id="682179"/>
    <lineage>
        <taxon>Bacteria</taxon>
        <taxon>Bacillati</taxon>
        <taxon>Bacillota</taxon>
        <taxon>Bacilli</taxon>
        <taxon>Bacillales</taxon>
        <taxon>Bacillaceae</taxon>
        <taxon>Litchfieldia</taxon>
    </lineage>
</organism>
<comment type="pathway">
    <text evidence="10">Cell wall biogenesis; peptidoglycan biosynthesis.</text>
</comment>
<evidence type="ECO:0000256" key="4">
    <source>
        <dbReference type="ARBA" id="ARBA00022679"/>
    </source>
</evidence>
<feature type="domain" description="Glycosyl transferase family 28 C-terminal" evidence="12">
    <location>
        <begin position="189"/>
        <end position="336"/>
    </location>
</feature>
<evidence type="ECO:0000259" key="12">
    <source>
        <dbReference type="Pfam" id="PF04101"/>
    </source>
</evidence>
<evidence type="ECO:0000259" key="11">
    <source>
        <dbReference type="Pfam" id="PF03033"/>
    </source>
</evidence>
<dbReference type="EC" id="2.4.1.227" evidence="10"/>
<comment type="function">
    <text evidence="10">Cell wall formation. Catalyzes the transfer of a GlcNAc subunit on undecaprenyl-pyrophosphoryl-MurNAc-pentapeptide (lipid intermediate I) to form undecaprenyl-pyrophosphoryl-MurNAc-(pentapeptide)GlcNAc (lipid intermediate II).</text>
</comment>
<evidence type="ECO:0000256" key="1">
    <source>
        <dbReference type="ARBA" id="ARBA00022475"/>
    </source>
</evidence>
<evidence type="ECO:0000256" key="9">
    <source>
        <dbReference type="ARBA" id="ARBA00023316"/>
    </source>
</evidence>
<dbReference type="InterPro" id="IPR007235">
    <property type="entry name" value="Glyco_trans_28_C"/>
</dbReference>
<comment type="catalytic activity">
    <reaction evidence="10">
        <text>di-trans,octa-cis-undecaprenyl diphospho-N-acetyl-alpha-D-muramoyl-L-alanyl-D-glutamyl-meso-2,6-diaminopimeloyl-D-alanyl-D-alanine + UDP-N-acetyl-alpha-D-glucosamine = di-trans,octa-cis-undecaprenyl diphospho-[N-acetyl-alpha-D-glucosaminyl-(1-&gt;4)]-N-acetyl-alpha-D-muramoyl-L-alanyl-D-glutamyl-meso-2,6-diaminopimeloyl-D-alanyl-D-alanine + UDP + H(+)</text>
        <dbReference type="Rhea" id="RHEA:31227"/>
        <dbReference type="ChEBI" id="CHEBI:15378"/>
        <dbReference type="ChEBI" id="CHEBI:57705"/>
        <dbReference type="ChEBI" id="CHEBI:58223"/>
        <dbReference type="ChEBI" id="CHEBI:61387"/>
        <dbReference type="ChEBI" id="CHEBI:61388"/>
        <dbReference type="EC" id="2.4.1.227"/>
    </reaction>
</comment>
<evidence type="ECO:0000256" key="8">
    <source>
        <dbReference type="ARBA" id="ARBA00023306"/>
    </source>
</evidence>
<proteinExistence type="inferred from homology"/>
<feature type="binding site" evidence="10">
    <location>
        <begin position="12"/>
        <end position="14"/>
    </location>
    <ligand>
        <name>UDP-N-acetyl-alpha-D-glucosamine</name>
        <dbReference type="ChEBI" id="CHEBI:57705"/>
    </ligand>
</feature>